<gene>
    <name evidence="1" type="ORF">I79_003207</name>
</gene>
<protein>
    <submittedName>
        <fullName evidence="1">Uncharacterized protein</fullName>
    </submittedName>
</protein>
<accession>G3GZE4</accession>
<organism evidence="1 2">
    <name type="scientific">Cricetulus griseus</name>
    <name type="common">Chinese hamster</name>
    <name type="synonym">Cricetulus barabensis griseus</name>
    <dbReference type="NCBI Taxonomy" id="10029"/>
    <lineage>
        <taxon>Eukaryota</taxon>
        <taxon>Metazoa</taxon>
        <taxon>Chordata</taxon>
        <taxon>Craniata</taxon>
        <taxon>Vertebrata</taxon>
        <taxon>Euteleostomi</taxon>
        <taxon>Mammalia</taxon>
        <taxon>Eutheria</taxon>
        <taxon>Euarchontoglires</taxon>
        <taxon>Glires</taxon>
        <taxon>Rodentia</taxon>
        <taxon>Myomorpha</taxon>
        <taxon>Muroidea</taxon>
        <taxon>Cricetidae</taxon>
        <taxon>Cricetinae</taxon>
        <taxon>Cricetulus</taxon>
    </lineage>
</organism>
<dbReference type="InParanoid" id="G3GZE4"/>
<dbReference type="EMBL" id="JH000076">
    <property type="protein sequence ID" value="EGW01033.1"/>
    <property type="molecule type" value="Genomic_DNA"/>
</dbReference>
<evidence type="ECO:0000313" key="1">
    <source>
        <dbReference type="EMBL" id="EGW01033.1"/>
    </source>
</evidence>
<proteinExistence type="predicted"/>
<sequence length="62" mass="7216">MEIFTCVWQHQIYQLSNASLYQTLSRSFKDPLQTLNWAMGKLILTTPIRTQLLVPIQIKGTH</sequence>
<dbReference type="Proteomes" id="UP000001075">
    <property type="component" value="Unassembled WGS sequence"/>
</dbReference>
<evidence type="ECO:0000313" key="2">
    <source>
        <dbReference type="Proteomes" id="UP000001075"/>
    </source>
</evidence>
<name>G3GZE4_CRIGR</name>
<dbReference type="AlphaFoldDB" id="G3GZE4"/>
<reference evidence="2" key="1">
    <citation type="journal article" date="2011" name="Nat. Biotechnol.">
        <title>The genomic sequence of the Chinese hamster ovary (CHO)-K1 cell line.</title>
        <authorList>
            <person name="Xu X."/>
            <person name="Nagarajan H."/>
            <person name="Lewis N.E."/>
            <person name="Pan S."/>
            <person name="Cai Z."/>
            <person name="Liu X."/>
            <person name="Chen W."/>
            <person name="Xie M."/>
            <person name="Wang W."/>
            <person name="Hammond S."/>
            <person name="Andersen M.R."/>
            <person name="Neff N."/>
            <person name="Passarelli B."/>
            <person name="Koh W."/>
            <person name="Fan H.C."/>
            <person name="Wang J."/>
            <person name="Gui Y."/>
            <person name="Lee K.H."/>
            <person name="Betenbaugh M.J."/>
            <person name="Quake S.R."/>
            <person name="Famili I."/>
            <person name="Palsson B.O."/>
            <person name="Wang J."/>
        </authorList>
    </citation>
    <scope>NUCLEOTIDE SEQUENCE [LARGE SCALE GENOMIC DNA]</scope>
    <source>
        <strain evidence="2">CHO K1 cell line</strain>
    </source>
</reference>